<sequence length="107" mass="11668">MDPACRHQALDRPRCSQHHRALPDPRNPARRRDPTFPLVAAAGANPVTMRRLAACQISKMPLLLPHRFCRPAPHDPPAPSPTPLLPEAVGEGSYAVGRASSRTHHAP</sequence>
<dbReference type="EnsemblPlants" id="TuG1812G0500000594.01.T01">
    <property type="protein sequence ID" value="TuG1812G0500000594.01.T01.cds267355"/>
    <property type="gene ID" value="TuG1812G0500000594.01"/>
</dbReference>
<name>A0A8R7Q8N8_TRIUA</name>
<reference evidence="2" key="3">
    <citation type="submission" date="2022-06" db="UniProtKB">
        <authorList>
            <consortium name="EnsemblPlants"/>
        </authorList>
    </citation>
    <scope>IDENTIFICATION</scope>
</reference>
<dbReference type="AlphaFoldDB" id="A0A8R7Q8N8"/>
<feature type="region of interest" description="Disordered" evidence="1">
    <location>
        <begin position="70"/>
        <end position="107"/>
    </location>
</feature>
<feature type="region of interest" description="Disordered" evidence="1">
    <location>
        <begin position="1"/>
        <end position="35"/>
    </location>
</feature>
<accession>A0A8R7Q8N8</accession>
<evidence type="ECO:0000313" key="2">
    <source>
        <dbReference type="EnsemblPlants" id="TuG1812G0500000594.01.T01.cds267355"/>
    </source>
</evidence>
<dbReference type="EnsemblPlants" id="TuG1812G0500000590.01.T01">
    <property type="protein sequence ID" value="TuG1812G0500000590.01.T01.cds263016"/>
    <property type="gene ID" value="TuG1812G0500000590.01"/>
</dbReference>
<dbReference type="Proteomes" id="UP000015106">
    <property type="component" value="Chromosome 5"/>
</dbReference>
<reference evidence="2" key="2">
    <citation type="submission" date="2018-03" db="EMBL/GenBank/DDBJ databases">
        <title>The Triticum urartu genome reveals the dynamic nature of wheat genome evolution.</title>
        <authorList>
            <person name="Ling H."/>
            <person name="Ma B."/>
            <person name="Shi X."/>
            <person name="Liu H."/>
            <person name="Dong L."/>
            <person name="Sun H."/>
            <person name="Cao Y."/>
            <person name="Gao Q."/>
            <person name="Zheng S."/>
            <person name="Li Y."/>
            <person name="Yu Y."/>
            <person name="Du H."/>
            <person name="Qi M."/>
            <person name="Li Y."/>
            <person name="Yu H."/>
            <person name="Cui Y."/>
            <person name="Wang N."/>
            <person name="Chen C."/>
            <person name="Wu H."/>
            <person name="Zhao Y."/>
            <person name="Zhang J."/>
            <person name="Li Y."/>
            <person name="Zhou W."/>
            <person name="Zhang B."/>
            <person name="Hu W."/>
            <person name="Eijk M."/>
            <person name="Tang J."/>
            <person name="Witsenboer H."/>
            <person name="Zhao S."/>
            <person name="Li Z."/>
            <person name="Zhang A."/>
            <person name="Wang D."/>
            <person name="Liang C."/>
        </authorList>
    </citation>
    <scope>NUCLEOTIDE SEQUENCE [LARGE SCALE GENOMIC DNA]</scope>
    <source>
        <strain evidence="2">cv. G1812</strain>
    </source>
</reference>
<protein>
    <submittedName>
        <fullName evidence="2">Uncharacterized protein</fullName>
    </submittedName>
</protein>
<evidence type="ECO:0000313" key="3">
    <source>
        <dbReference type="Proteomes" id="UP000015106"/>
    </source>
</evidence>
<dbReference type="Gramene" id="TuG1812G0500000590.01.T01">
    <property type="protein sequence ID" value="TuG1812G0500000590.01.T01.cds263016"/>
    <property type="gene ID" value="TuG1812G0500000590.01"/>
</dbReference>
<feature type="compositionally biased region" description="Basic and acidic residues" evidence="1">
    <location>
        <begin position="1"/>
        <end position="14"/>
    </location>
</feature>
<dbReference type="Gramene" id="TuG1812G0500000594.01.T01">
    <property type="protein sequence ID" value="TuG1812G0500000594.01.T01.cds267355"/>
    <property type="gene ID" value="TuG1812G0500000594.01"/>
</dbReference>
<keyword evidence="3" id="KW-1185">Reference proteome</keyword>
<organism evidence="2 3">
    <name type="scientific">Triticum urartu</name>
    <name type="common">Red wild einkorn</name>
    <name type="synonym">Crithodium urartu</name>
    <dbReference type="NCBI Taxonomy" id="4572"/>
    <lineage>
        <taxon>Eukaryota</taxon>
        <taxon>Viridiplantae</taxon>
        <taxon>Streptophyta</taxon>
        <taxon>Embryophyta</taxon>
        <taxon>Tracheophyta</taxon>
        <taxon>Spermatophyta</taxon>
        <taxon>Magnoliopsida</taxon>
        <taxon>Liliopsida</taxon>
        <taxon>Poales</taxon>
        <taxon>Poaceae</taxon>
        <taxon>BOP clade</taxon>
        <taxon>Pooideae</taxon>
        <taxon>Triticodae</taxon>
        <taxon>Triticeae</taxon>
        <taxon>Triticinae</taxon>
        <taxon>Triticum</taxon>
    </lineage>
</organism>
<evidence type="ECO:0000256" key="1">
    <source>
        <dbReference type="SAM" id="MobiDB-lite"/>
    </source>
</evidence>
<feature type="compositionally biased region" description="Pro residues" evidence="1">
    <location>
        <begin position="74"/>
        <end position="84"/>
    </location>
</feature>
<proteinExistence type="predicted"/>
<reference evidence="3" key="1">
    <citation type="journal article" date="2013" name="Nature">
        <title>Draft genome of the wheat A-genome progenitor Triticum urartu.</title>
        <authorList>
            <person name="Ling H.Q."/>
            <person name="Zhao S."/>
            <person name="Liu D."/>
            <person name="Wang J."/>
            <person name="Sun H."/>
            <person name="Zhang C."/>
            <person name="Fan H."/>
            <person name="Li D."/>
            <person name="Dong L."/>
            <person name="Tao Y."/>
            <person name="Gao C."/>
            <person name="Wu H."/>
            <person name="Li Y."/>
            <person name="Cui Y."/>
            <person name="Guo X."/>
            <person name="Zheng S."/>
            <person name="Wang B."/>
            <person name="Yu K."/>
            <person name="Liang Q."/>
            <person name="Yang W."/>
            <person name="Lou X."/>
            <person name="Chen J."/>
            <person name="Feng M."/>
            <person name="Jian J."/>
            <person name="Zhang X."/>
            <person name="Luo G."/>
            <person name="Jiang Y."/>
            <person name="Liu J."/>
            <person name="Wang Z."/>
            <person name="Sha Y."/>
            <person name="Zhang B."/>
            <person name="Wu H."/>
            <person name="Tang D."/>
            <person name="Shen Q."/>
            <person name="Xue P."/>
            <person name="Zou S."/>
            <person name="Wang X."/>
            <person name="Liu X."/>
            <person name="Wang F."/>
            <person name="Yang Y."/>
            <person name="An X."/>
            <person name="Dong Z."/>
            <person name="Zhang K."/>
            <person name="Zhang X."/>
            <person name="Luo M.C."/>
            <person name="Dvorak J."/>
            <person name="Tong Y."/>
            <person name="Wang J."/>
            <person name="Yang H."/>
            <person name="Li Z."/>
            <person name="Wang D."/>
            <person name="Zhang A."/>
            <person name="Wang J."/>
        </authorList>
    </citation>
    <scope>NUCLEOTIDE SEQUENCE</scope>
    <source>
        <strain evidence="3">cv. G1812</strain>
    </source>
</reference>